<name>A0ABP0NJX8_9DINO</name>
<dbReference type="Proteomes" id="UP001642464">
    <property type="component" value="Unassembled WGS sequence"/>
</dbReference>
<sequence>HEQKVRQTLQEQGKQITNAEMEQYLMSKFRQAMSEEATRFYESDEDFTKVLNKLKMLFKAVTGQSQTELPEVPEHVTMDKVLTVMSETMEGINVVLETINEELQASGLDPESQEFKKQLQERYMGQVAKLRSEVQEKHGIGEELLHAAVLKYQKVESFQQQLMMLSNAHQQRLEKVGFKG</sequence>
<organism evidence="1 2">
    <name type="scientific">Durusdinium trenchii</name>
    <dbReference type="NCBI Taxonomy" id="1381693"/>
    <lineage>
        <taxon>Eukaryota</taxon>
        <taxon>Sar</taxon>
        <taxon>Alveolata</taxon>
        <taxon>Dinophyceae</taxon>
        <taxon>Suessiales</taxon>
        <taxon>Symbiodiniaceae</taxon>
        <taxon>Durusdinium</taxon>
    </lineage>
</organism>
<feature type="non-terminal residue" evidence="1">
    <location>
        <position position="1"/>
    </location>
</feature>
<comment type="caution">
    <text evidence="1">The sequence shown here is derived from an EMBL/GenBank/DDBJ whole genome shotgun (WGS) entry which is preliminary data.</text>
</comment>
<dbReference type="EMBL" id="CAXAMM010028906">
    <property type="protein sequence ID" value="CAK9063788.1"/>
    <property type="molecule type" value="Genomic_DNA"/>
</dbReference>
<keyword evidence="2" id="KW-1185">Reference proteome</keyword>
<proteinExistence type="predicted"/>
<reference evidence="1 2" key="1">
    <citation type="submission" date="2024-02" db="EMBL/GenBank/DDBJ databases">
        <authorList>
            <person name="Chen Y."/>
            <person name="Shah S."/>
            <person name="Dougan E. K."/>
            <person name="Thang M."/>
            <person name="Chan C."/>
        </authorList>
    </citation>
    <scope>NUCLEOTIDE SEQUENCE [LARGE SCALE GENOMIC DNA]</scope>
</reference>
<protein>
    <submittedName>
        <fullName evidence="1">Uncharacterized protein</fullName>
    </submittedName>
</protein>
<gene>
    <name evidence="1" type="ORF">SCF082_LOCUS32975</name>
</gene>
<evidence type="ECO:0000313" key="1">
    <source>
        <dbReference type="EMBL" id="CAK9063788.1"/>
    </source>
</evidence>
<accession>A0ABP0NJX8</accession>
<evidence type="ECO:0000313" key="2">
    <source>
        <dbReference type="Proteomes" id="UP001642464"/>
    </source>
</evidence>